<dbReference type="SUPFAM" id="SSF54593">
    <property type="entry name" value="Glyoxalase/Bleomycin resistance protein/Dihydroxybiphenyl dioxygenase"/>
    <property type="match status" value="1"/>
</dbReference>
<feature type="domain" description="VOC" evidence="1">
    <location>
        <begin position="1"/>
        <end position="124"/>
    </location>
</feature>
<evidence type="ECO:0000313" key="2">
    <source>
        <dbReference type="EMBL" id="OES45124.1"/>
    </source>
</evidence>
<dbReference type="Proteomes" id="UP000095658">
    <property type="component" value="Unassembled WGS sequence"/>
</dbReference>
<dbReference type="AlphaFoldDB" id="A0A1E7DPZ1"/>
<dbReference type="STRING" id="1714016.BA724_03695"/>
<dbReference type="InterPro" id="IPR004360">
    <property type="entry name" value="Glyas_Fos-R_dOase_dom"/>
</dbReference>
<dbReference type="EMBL" id="MAMP01000020">
    <property type="protein sequence ID" value="OES45124.1"/>
    <property type="molecule type" value="Genomic_DNA"/>
</dbReference>
<dbReference type="RefSeq" id="WP_069938005.1">
    <property type="nucleotide sequence ID" value="NZ_MAMP01000020.1"/>
</dbReference>
<proteinExistence type="predicted"/>
<sequence length="127" mass="14762">MKLRLELFVESIENSIEFYRDILEFNVLKEAEKDYVPVRKGDVILGLGEMKNLPEHHPLKVNNPNQKNGLGIEIVLEVEDINTFYNKIVSKGYSIETELSKKPWGLEDFRLLDPDGYYFRITSIAND</sequence>
<dbReference type="InterPro" id="IPR029068">
    <property type="entry name" value="Glyas_Bleomycin-R_OHBP_Dase"/>
</dbReference>
<gene>
    <name evidence="2" type="ORF">BA724_03695</name>
</gene>
<protein>
    <recommendedName>
        <fullName evidence="1">VOC domain-containing protein</fullName>
    </recommendedName>
</protein>
<evidence type="ECO:0000313" key="3">
    <source>
        <dbReference type="Proteomes" id="UP000095658"/>
    </source>
</evidence>
<organism evidence="2 3">
    <name type="scientific">Domibacillus iocasae</name>
    <dbReference type="NCBI Taxonomy" id="1714016"/>
    <lineage>
        <taxon>Bacteria</taxon>
        <taxon>Bacillati</taxon>
        <taxon>Bacillota</taxon>
        <taxon>Bacilli</taxon>
        <taxon>Bacillales</taxon>
        <taxon>Bacillaceae</taxon>
        <taxon>Domibacillus</taxon>
    </lineage>
</organism>
<dbReference type="Pfam" id="PF00903">
    <property type="entry name" value="Glyoxalase"/>
    <property type="match status" value="1"/>
</dbReference>
<comment type="caution">
    <text evidence="2">The sequence shown here is derived from an EMBL/GenBank/DDBJ whole genome shotgun (WGS) entry which is preliminary data.</text>
</comment>
<reference evidence="2 3" key="1">
    <citation type="submission" date="2016-06" db="EMBL/GenBank/DDBJ databases">
        <title>Domibacillus iocasae genome sequencing.</title>
        <authorList>
            <person name="Verma A."/>
            <person name="Pal Y."/>
            <person name="Ojha A.K."/>
            <person name="Krishnamurthi S."/>
        </authorList>
    </citation>
    <scope>NUCLEOTIDE SEQUENCE [LARGE SCALE GENOMIC DNA]</scope>
    <source>
        <strain evidence="2 3">DSM 29979</strain>
    </source>
</reference>
<dbReference type="PROSITE" id="PS51819">
    <property type="entry name" value="VOC"/>
    <property type="match status" value="1"/>
</dbReference>
<accession>A0A1E7DPZ1</accession>
<name>A0A1E7DPZ1_9BACI</name>
<dbReference type="InterPro" id="IPR037523">
    <property type="entry name" value="VOC_core"/>
</dbReference>
<evidence type="ECO:0000259" key="1">
    <source>
        <dbReference type="PROSITE" id="PS51819"/>
    </source>
</evidence>
<dbReference type="Gene3D" id="3.10.180.10">
    <property type="entry name" value="2,3-Dihydroxybiphenyl 1,2-Dioxygenase, domain 1"/>
    <property type="match status" value="1"/>
</dbReference>
<keyword evidence="3" id="KW-1185">Reference proteome</keyword>